<dbReference type="Gene3D" id="1.10.287.1490">
    <property type="match status" value="1"/>
</dbReference>
<protein>
    <submittedName>
        <fullName evidence="2">Uncharacterized protein</fullName>
    </submittedName>
</protein>
<gene>
    <name evidence="2" type="ORF">KC01_LOCUS7904</name>
</gene>
<sequence length="467" mass="54304">MESYDGSLQHQNQRWKQMRAVFEEASVSQNTTDTDHTVKGVQDPALTETLLRQNHELKQELEREQQRHQASQEELLAQIQKLKEEVERDPGEILAFKARHQAQCEHWMEQMKNKHEKELEAKDKVILSLENKAANAFHEQVEEARKAVEENGRDLMEAHIVLQEMLGTALRNQVSALQQELQQEKESLDSQVAQLQSRLSEKDQAIVTAQRQVEQLQTLTQTLSTTVSALTSALDRRKCLTSEAERKLQEKERETHELKTEVSGLRSALDQQEQATAEAQTSQTGLLQQVKELKQELEGEREQIRAFKARHQAQCEYWMEQVQKDHRKKLEAKDTEIEDLKRQKAAAFTAQVKDARKAAREEIQSLKESRGKLKQMVINRDKRAQHLLDSITQRSAQVQSLKDELTALNQAQQTKKEETEALWTEVSKLLRNNTTTQTPACNKELLEILKEKLQLEEKRRRRSWWCF</sequence>
<evidence type="ECO:0000256" key="1">
    <source>
        <dbReference type="SAM" id="MobiDB-lite"/>
    </source>
</evidence>
<proteinExistence type="predicted"/>
<accession>A0AAV2JK85</accession>
<keyword evidence="3" id="KW-1185">Reference proteome</keyword>
<dbReference type="EMBL" id="OZ035834">
    <property type="protein sequence ID" value="CAL1576472.1"/>
    <property type="molecule type" value="Genomic_DNA"/>
</dbReference>
<organism evidence="2 3">
    <name type="scientific">Knipowitschia caucasica</name>
    <name type="common">Caucasian dwarf goby</name>
    <name type="synonym">Pomatoschistus caucasicus</name>
    <dbReference type="NCBI Taxonomy" id="637954"/>
    <lineage>
        <taxon>Eukaryota</taxon>
        <taxon>Metazoa</taxon>
        <taxon>Chordata</taxon>
        <taxon>Craniata</taxon>
        <taxon>Vertebrata</taxon>
        <taxon>Euteleostomi</taxon>
        <taxon>Actinopterygii</taxon>
        <taxon>Neopterygii</taxon>
        <taxon>Teleostei</taxon>
        <taxon>Neoteleostei</taxon>
        <taxon>Acanthomorphata</taxon>
        <taxon>Gobiaria</taxon>
        <taxon>Gobiiformes</taxon>
        <taxon>Gobioidei</taxon>
        <taxon>Gobiidae</taxon>
        <taxon>Gobiinae</taxon>
        <taxon>Knipowitschia</taxon>
    </lineage>
</organism>
<dbReference type="Proteomes" id="UP001497482">
    <property type="component" value="Chromosome 12"/>
</dbReference>
<feature type="compositionally biased region" description="Low complexity" evidence="1">
    <location>
        <begin position="271"/>
        <end position="283"/>
    </location>
</feature>
<feature type="region of interest" description="Disordered" evidence="1">
    <location>
        <begin position="245"/>
        <end position="283"/>
    </location>
</feature>
<evidence type="ECO:0000313" key="2">
    <source>
        <dbReference type="EMBL" id="CAL1576472.1"/>
    </source>
</evidence>
<feature type="compositionally biased region" description="Basic and acidic residues" evidence="1">
    <location>
        <begin position="245"/>
        <end position="260"/>
    </location>
</feature>
<evidence type="ECO:0000313" key="3">
    <source>
        <dbReference type="Proteomes" id="UP001497482"/>
    </source>
</evidence>
<name>A0AAV2JK85_KNICA</name>
<reference evidence="2 3" key="1">
    <citation type="submission" date="2024-04" db="EMBL/GenBank/DDBJ databases">
        <authorList>
            <person name="Waldvogel A.-M."/>
            <person name="Schoenle A."/>
        </authorList>
    </citation>
    <scope>NUCLEOTIDE SEQUENCE [LARGE SCALE GENOMIC DNA]</scope>
</reference>
<dbReference type="AlphaFoldDB" id="A0AAV2JK85"/>